<dbReference type="Gene3D" id="3.40.50.10810">
    <property type="entry name" value="Tandem AAA-ATPase domain"/>
    <property type="match status" value="1"/>
</dbReference>
<dbReference type="STRING" id="207949.RED65_07044"/>
<dbReference type="InterPro" id="IPR040765">
    <property type="entry name" value="Tudor_1_RapA"/>
</dbReference>
<dbReference type="SMART" id="SM00490">
    <property type="entry name" value="HELICc"/>
    <property type="match status" value="1"/>
</dbReference>
<dbReference type="OrthoDB" id="9814088at2"/>
<dbReference type="EC" id="3.6.1.-" evidence="11"/>
<evidence type="ECO:0000313" key="12">
    <source>
        <dbReference type="Proteomes" id="UP000004263"/>
    </source>
</evidence>
<dbReference type="PANTHER" id="PTHR45766">
    <property type="entry name" value="DNA ANNEALING HELICASE AND ENDONUCLEASE ZRANB3 FAMILY MEMBER"/>
    <property type="match status" value="1"/>
</dbReference>
<dbReference type="InterPro" id="IPR049730">
    <property type="entry name" value="SNF2/RAD54-like_C"/>
</dbReference>
<dbReference type="Pfam" id="PF12137">
    <property type="entry name" value="RapA_C"/>
    <property type="match status" value="1"/>
</dbReference>
<dbReference type="Pfam" id="PF00176">
    <property type="entry name" value="SNF2-rel_dom"/>
    <property type="match status" value="1"/>
</dbReference>
<evidence type="ECO:0000256" key="6">
    <source>
        <dbReference type="ARBA" id="ARBA00023125"/>
    </source>
</evidence>
<dbReference type="GO" id="GO:0016817">
    <property type="term" value="F:hydrolase activity, acting on acid anhydrides"/>
    <property type="evidence" value="ECO:0007669"/>
    <property type="project" value="InterPro"/>
</dbReference>
<keyword evidence="6" id="KW-0238">DNA-binding</keyword>
<dbReference type="Pfam" id="PF18339">
    <property type="entry name" value="Tudor_1_RapA"/>
    <property type="match status" value="1"/>
</dbReference>
<name>Q1MY01_9GAMM</name>
<evidence type="ECO:0000313" key="11">
    <source>
        <dbReference type="EMBL" id="EAT10828.1"/>
    </source>
</evidence>
<dbReference type="Proteomes" id="UP000004263">
    <property type="component" value="Unassembled WGS sequence"/>
</dbReference>
<dbReference type="InterPro" id="IPR027417">
    <property type="entry name" value="P-loop_NTPase"/>
</dbReference>
<reference evidence="11 12" key="1">
    <citation type="submission" date="2006-03" db="EMBL/GenBank/DDBJ databases">
        <authorList>
            <person name="Pinhassi J."/>
            <person name="Pedros-Alio C."/>
            <person name="Ferriera S."/>
            <person name="Johnson J."/>
            <person name="Kravitz S."/>
            <person name="Halpern A."/>
            <person name="Remington K."/>
            <person name="Beeson K."/>
            <person name="Tran B."/>
            <person name="Rogers Y.-H."/>
            <person name="Friedman R."/>
            <person name="Venter J.C."/>
        </authorList>
    </citation>
    <scope>NUCLEOTIDE SEQUENCE [LARGE SCALE GENOMIC DNA]</scope>
    <source>
        <strain evidence="11 12">RED65</strain>
    </source>
</reference>
<dbReference type="AlphaFoldDB" id="Q1MY01"/>
<dbReference type="Pfam" id="PF00271">
    <property type="entry name" value="Helicase_C"/>
    <property type="match status" value="1"/>
</dbReference>
<dbReference type="SUPFAM" id="SSF52540">
    <property type="entry name" value="P-loop containing nucleoside triphosphate hydrolases"/>
    <property type="match status" value="2"/>
</dbReference>
<dbReference type="InterPro" id="IPR038718">
    <property type="entry name" value="SNF2-like_sf"/>
</dbReference>
<evidence type="ECO:0000256" key="2">
    <source>
        <dbReference type="ARBA" id="ARBA00022801"/>
    </source>
</evidence>
<dbReference type="EMBL" id="AAQH01000031">
    <property type="protein sequence ID" value="EAT10828.1"/>
    <property type="molecule type" value="Genomic_DNA"/>
</dbReference>
<dbReference type="Gene3D" id="2.30.30.140">
    <property type="match status" value="1"/>
</dbReference>
<keyword evidence="2 11" id="KW-0378">Hydrolase</keyword>
<proteinExistence type="predicted"/>
<dbReference type="PROSITE" id="PS51192">
    <property type="entry name" value="HELICASE_ATP_BIND_1"/>
    <property type="match status" value="1"/>
</dbReference>
<evidence type="ECO:0000256" key="1">
    <source>
        <dbReference type="ARBA" id="ARBA00022741"/>
    </source>
</evidence>
<feature type="domain" description="Helicase ATP-binding" evidence="9">
    <location>
        <begin position="159"/>
        <end position="322"/>
    </location>
</feature>
<dbReference type="RefSeq" id="WP_007016789.1">
    <property type="nucleotide sequence ID" value="NZ_AAQH01000031.1"/>
</dbReference>
<dbReference type="PROSITE" id="PS51194">
    <property type="entry name" value="HELICASE_CTER"/>
    <property type="match status" value="1"/>
</dbReference>
<dbReference type="InterPro" id="IPR040766">
    <property type="entry name" value="Tudor_2_RapA"/>
</dbReference>
<gene>
    <name evidence="11" type="ORF">RED65_07044</name>
</gene>
<dbReference type="SMART" id="SM00487">
    <property type="entry name" value="DEXDc"/>
    <property type="match status" value="1"/>
</dbReference>
<accession>Q1MY01</accession>
<evidence type="ECO:0000256" key="8">
    <source>
        <dbReference type="ARBA" id="ARBA00023163"/>
    </source>
</evidence>
<evidence type="ECO:0000256" key="7">
    <source>
        <dbReference type="ARBA" id="ARBA00023159"/>
    </source>
</evidence>
<dbReference type="InterPro" id="IPR022737">
    <property type="entry name" value="RapA_C"/>
</dbReference>
<evidence type="ECO:0000256" key="3">
    <source>
        <dbReference type="ARBA" id="ARBA00022806"/>
    </source>
</evidence>
<evidence type="ECO:0000259" key="10">
    <source>
        <dbReference type="PROSITE" id="PS51194"/>
    </source>
</evidence>
<dbReference type="InterPro" id="IPR000330">
    <property type="entry name" value="SNF2_N"/>
</dbReference>
<dbReference type="InterPro" id="IPR014001">
    <property type="entry name" value="Helicase_ATP-bd"/>
</dbReference>
<keyword evidence="8" id="KW-0804">Transcription</keyword>
<dbReference type="InterPro" id="IPR057342">
    <property type="entry name" value="DEXDc_RapA"/>
</dbReference>
<dbReference type="GO" id="GO:0004386">
    <property type="term" value="F:helicase activity"/>
    <property type="evidence" value="ECO:0007669"/>
    <property type="project" value="UniProtKB-KW"/>
</dbReference>
<keyword evidence="5" id="KW-0805">Transcription regulation</keyword>
<protein>
    <submittedName>
        <fullName evidence="11">ATP-dependent helicase HepA</fullName>
        <ecNumber evidence="11">3.6.1.-</ecNumber>
    </submittedName>
</protein>
<evidence type="ECO:0000256" key="4">
    <source>
        <dbReference type="ARBA" id="ARBA00022840"/>
    </source>
</evidence>
<keyword evidence="3 11" id="KW-0347">Helicase</keyword>
<dbReference type="GO" id="GO:0003677">
    <property type="term" value="F:DNA binding"/>
    <property type="evidence" value="ECO:0007669"/>
    <property type="project" value="UniProtKB-KW"/>
</dbReference>
<keyword evidence="7" id="KW-0010">Activator</keyword>
<organism evidence="11 12">
    <name type="scientific">Bermanella marisrubri</name>
    <dbReference type="NCBI Taxonomy" id="207949"/>
    <lineage>
        <taxon>Bacteria</taxon>
        <taxon>Pseudomonadati</taxon>
        <taxon>Pseudomonadota</taxon>
        <taxon>Gammaproteobacteria</taxon>
        <taxon>Oceanospirillales</taxon>
        <taxon>Oceanospirillaceae</taxon>
        <taxon>Bermanella</taxon>
    </lineage>
</organism>
<dbReference type="CDD" id="cd18011">
    <property type="entry name" value="DEXDc_RapA"/>
    <property type="match status" value="1"/>
</dbReference>
<keyword evidence="4" id="KW-0067">ATP-binding</keyword>
<keyword evidence="12" id="KW-1185">Reference proteome</keyword>
<dbReference type="InterPro" id="IPR001650">
    <property type="entry name" value="Helicase_C-like"/>
</dbReference>
<evidence type="ECO:0000256" key="5">
    <source>
        <dbReference type="ARBA" id="ARBA00023015"/>
    </source>
</evidence>
<dbReference type="HOGENOM" id="CLU_011520_0_0_6"/>
<dbReference type="CDD" id="cd18793">
    <property type="entry name" value="SF2_C_SNF"/>
    <property type="match status" value="1"/>
</dbReference>
<dbReference type="Pfam" id="PF18337">
    <property type="entry name" value="Tudor_RapA"/>
    <property type="match status" value="1"/>
</dbReference>
<evidence type="ECO:0000259" key="9">
    <source>
        <dbReference type="PROSITE" id="PS51192"/>
    </source>
</evidence>
<keyword evidence="1" id="KW-0547">Nucleotide-binding</keyword>
<dbReference type="GO" id="GO:0005524">
    <property type="term" value="F:ATP binding"/>
    <property type="evidence" value="ECO:0007669"/>
    <property type="project" value="UniProtKB-KW"/>
</dbReference>
<dbReference type="PANTHER" id="PTHR45766:SF6">
    <property type="entry name" value="SWI_SNF-RELATED MATRIX-ASSOCIATED ACTIN-DEPENDENT REGULATOR OF CHROMATIN SUBFAMILY A-LIKE PROTEIN 1"/>
    <property type="match status" value="1"/>
</dbReference>
<sequence>MPQYIEGQRYVSLAEPELGLGVVTGYENRQITIEFPLSETTRLYSANTTPLLRCRFEPGDTVKTRTGEFICVSSSEEVDGLIEYHYDGNHSISEIMIADDQGKVSPLDRLKSGQLGSYKWQNLYQKLDRSMIEHQGRGSYGFVGPKINLVPHQFDVAQQVLSMPLPRALLADEVGLGKTIEAGLVIHQLMVSGRAQRILICVPASLVNQWLVEMRRKFNLNCTLIDDEFCQNQEGSNPFNQVQVALCNFDWLTHSQYMEQALSTQWDMMVIDESHRLQWQSEAYRSALALSKVSSGALLLTATPEQLGVESHFARLHLLDPLRFPDLEQFLNEEKQYALVSELVDRIEMEGLAACLADIEALDDQRLSELANDYVENGKDEQQFVDWMSDRYGTGRMVYRNTRRSIAGFPQRHIEFHHLKDQSHEEWLKEWLESLGDEKVLIICKQAEQARDLSEFINTHTLIESGAFHEGYSLIERDQIAAQFVEPDGLQILVSSEIGGEGRNFQHAKYLVLYDLPSHPDLVDQRIGRLDRIGQGSDIYVHIPLQSRSEQSRLAALYHHGLDLFNQPNPAAAPIYEAYSYEIEDMLETGENAEAVIMQCQQACFQLLDEIEQGRDKLLEQHSFSKDRVSPLLDSIKELDEEQDTLRHALFDIFDHSHIDIETAGAGNFVVRPGENCPFSFMNDIQEEAATITFDRNKAALREDLEFISWDHPWMRGMLDDLEAAGNAYTACALFEDDKLANGTAVVECYFDFKANGPGRLELNRYLAPQSRRYFITEDLKNATSHLSEEDMTERFKPISKEMAREAIELKWGSIQNAAMLAEKLAIHTTQNSIGEAVEKLLDQSKSELARYKSLEMMPGAYQAEIDALTTRTKEAIGLLQNAKPQLKSITVWINYRD</sequence>
<comment type="caution">
    <text evidence="11">The sequence shown here is derived from an EMBL/GenBank/DDBJ whole genome shotgun (WGS) entry which is preliminary data.</text>
</comment>
<dbReference type="Gene3D" id="3.30.360.80">
    <property type="match status" value="1"/>
</dbReference>
<feature type="domain" description="Helicase C-terminal" evidence="10">
    <location>
        <begin position="427"/>
        <end position="587"/>
    </location>
</feature>